<dbReference type="InterPro" id="IPR046353">
    <property type="entry name" value="CBS_C"/>
</dbReference>
<dbReference type="InterPro" id="IPR000644">
    <property type="entry name" value="CBS_dom"/>
</dbReference>
<evidence type="ECO:0000256" key="4">
    <source>
        <dbReference type="ARBA" id="ARBA00072081"/>
    </source>
</evidence>
<dbReference type="EMBL" id="LN907867">
    <property type="protein sequence ID" value="CUU44083.1"/>
    <property type="molecule type" value="Genomic_DNA"/>
</dbReference>
<dbReference type="SUPFAM" id="SSF53686">
    <property type="entry name" value="Tryptophan synthase beta subunit-like PLP-dependent enzymes"/>
    <property type="match status" value="1"/>
</dbReference>
<keyword evidence="7" id="KW-0129">CBS domain</keyword>
<name>A0A0H5BP10_BLAVI</name>
<dbReference type="CDD" id="cd04608">
    <property type="entry name" value="CBS_pair_CBS"/>
    <property type="match status" value="1"/>
</dbReference>
<evidence type="ECO:0000313" key="9">
    <source>
        <dbReference type="EMBL" id="BAR98573.1"/>
    </source>
</evidence>
<dbReference type="EMBL" id="AP014854">
    <property type="protein sequence ID" value="BAR98573.1"/>
    <property type="molecule type" value="Genomic_DNA"/>
</dbReference>
<organism evidence="10 11">
    <name type="scientific">Blastochloris viridis</name>
    <name type="common">Rhodopseudomonas viridis</name>
    <dbReference type="NCBI Taxonomy" id="1079"/>
    <lineage>
        <taxon>Bacteria</taxon>
        <taxon>Pseudomonadati</taxon>
        <taxon>Pseudomonadota</taxon>
        <taxon>Alphaproteobacteria</taxon>
        <taxon>Hyphomicrobiales</taxon>
        <taxon>Blastochloridaceae</taxon>
        <taxon>Blastochloris</taxon>
    </lineage>
</organism>
<evidence type="ECO:0000313" key="10">
    <source>
        <dbReference type="EMBL" id="CUU44083.1"/>
    </source>
</evidence>
<evidence type="ECO:0000256" key="1">
    <source>
        <dbReference type="ARBA" id="ARBA00001933"/>
    </source>
</evidence>
<dbReference type="GO" id="GO:0006535">
    <property type="term" value="P:cysteine biosynthetic process from serine"/>
    <property type="evidence" value="ECO:0007669"/>
    <property type="project" value="InterPro"/>
</dbReference>
<gene>
    <name evidence="10" type="primary">cbs_1</name>
    <name evidence="9" type="ORF">BV133_980</name>
    <name evidence="10" type="ORF">BVIRIDIS_31300</name>
</gene>
<protein>
    <recommendedName>
        <fullName evidence="4">Cysteine synthase B</fullName>
    </recommendedName>
    <alternativeName>
        <fullName evidence="5">O-acetylserine (thiol)-lyase B</fullName>
    </alternativeName>
    <alternativeName>
        <fullName evidence="6">O-acetylserine sulfhydrylase B</fullName>
    </alternativeName>
</protein>
<accession>A0A0H5BP10</accession>
<dbReference type="GO" id="GO:0016829">
    <property type="term" value="F:lyase activity"/>
    <property type="evidence" value="ECO:0007669"/>
    <property type="project" value="UniProtKB-KW"/>
</dbReference>
<dbReference type="KEGG" id="bvr:BVIR_363"/>
<dbReference type="CDD" id="cd01561">
    <property type="entry name" value="CBS_like"/>
    <property type="match status" value="1"/>
</dbReference>
<dbReference type="STRING" id="1079.BVIR_363"/>
<keyword evidence="11" id="KW-1185">Reference proteome</keyword>
<dbReference type="PATRIC" id="fig|1079.6.peg.362"/>
<evidence type="ECO:0000313" key="11">
    <source>
        <dbReference type="Proteomes" id="UP000065734"/>
    </source>
</evidence>
<comment type="cofactor">
    <cofactor evidence="1">
        <name>pyridoxal 5'-phosphate</name>
        <dbReference type="ChEBI" id="CHEBI:597326"/>
    </cofactor>
</comment>
<keyword evidence="3" id="KW-0663">Pyridoxal phosphate</keyword>
<dbReference type="PROSITE" id="PS51371">
    <property type="entry name" value="CBS"/>
    <property type="match status" value="1"/>
</dbReference>
<dbReference type="FunFam" id="3.40.50.1100:FF:000118">
    <property type="entry name" value="Related to CYS4-cystathionine beta-synthase"/>
    <property type="match status" value="1"/>
</dbReference>
<dbReference type="SMART" id="SM00116">
    <property type="entry name" value="CBS"/>
    <property type="match status" value="2"/>
</dbReference>
<evidence type="ECO:0000256" key="7">
    <source>
        <dbReference type="PROSITE-ProRule" id="PRU00703"/>
    </source>
</evidence>
<dbReference type="Gene3D" id="3.10.580.10">
    <property type="entry name" value="CBS-domain"/>
    <property type="match status" value="1"/>
</dbReference>
<keyword evidence="10" id="KW-0456">Lyase</keyword>
<dbReference type="Gene3D" id="3.40.50.1100">
    <property type="match status" value="2"/>
</dbReference>
<evidence type="ECO:0000256" key="5">
    <source>
        <dbReference type="ARBA" id="ARBA00078257"/>
    </source>
</evidence>
<evidence type="ECO:0000256" key="3">
    <source>
        <dbReference type="ARBA" id="ARBA00022898"/>
    </source>
</evidence>
<dbReference type="Pfam" id="PF00571">
    <property type="entry name" value="CBS"/>
    <property type="match status" value="2"/>
</dbReference>
<dbReference type="InterPro" id="IPR036052">
    <property type="entry name" value="TrpB-like_PALP_sf"/>
</dbReference>
<sequence length="461" mass="49221">MTVHRAQPDRNGVLALIGNTPVVEILKLDTGPCRLFVKLENQNPGGSIKDRVATSMIEAAERDGRLTPGSTIIEATAGNTGLGLALVAAQKGYRLILIVPDKMAREKVLHLKALGAEVRITRSDVPKGHPDYYQDIAERLAAEIPGAFYANQFGNPANPLAHETTTGPELWDQLGHDVDAVVAGVGSGGTITGVGRFLKKVSPQTEMVLADPEGSVLAHYLATGELIEAGSWRVEGIGEDFVPPVSDLGLVGRAYTITDAESFSTARDLLLHEGILAGSSSGTLVAAALRYCREQTVPKRVATFICDSGNKYLSKMFNDIWLIDEGFSKRDATGTVRDLVTRGFDSGGTIVVGPNDTLRTAFNRMRAADVSQLPVVEGGRVVGLIDESDILNVIATGTPSFARPVADAMVRDLVITPAASPIAALNELFEQDRVAIVVDGERFVGLVTRVDLINHLRLRTA</sequence>
<dbReference type="SUPFAM" id="SSF54631">
    <property type="entry name" value="CBS-domain pair"/>
    <property type="match status" value="1"/>
</dbReference>
<evidence type="ECO:0000256" key="6">
    <source>
        <dbReference type="ARBA" id="ARBA00079153"/>
    </source>
</evidence>
<reference evidence="9" key="1">
    <citation type="journal article" date="2015" name="Genome Announc.">
        <title>Complete Genome Sequence of the Bacteriochlorophyll b-Producing Photosynthetic Bacterium Blastochloris viridis.</title>
        <authorList>
            <person name="Tsukatani Y."/>
            <person name="Hirose Y."/>
            <person name="Harada J."/>
            <person name="Misawa N."/>
            <person name="Mori K."/>
            <person name="Inoue K."/>
            <person name="Tamiaki H."/>
        </authorList>
    </citation>
    <scope>NUCLEOTIDE SEQUENCE [LARGE SCALE GENOMIC DNA]</scope>
    <source>
        <strain evidence="9">DSM 133</strain>
    </source>
</reference>
<proteinExistence type="inferred from homology"/>
<dbReference type="InterPro" id="IPR050214">
    <property type="entry name" value="Cys_Synth/Cystath_Beta-Synth"/>
</dbReference>
<feature type="domain" description="CBS" evidence="8">
    <location>
        <begin position="344"/>
        <end position="400"/>
    </location>
</feature>
<evidence type="ECO:0000259" key="8">
    <source>
        <dbReference type="PROSITE" id="PS51371"/>
    </source>
</evidence>
<dbReference type="GO" id="GO:0016765">
    <property type="term" value="F:transferase activity, transferring alkyl or aryl (other than methyl) groups"/>
    <property type="evidence" value="ECO:0007669"/>
    <property type="project" value="UniProtKB-ARBA"/>
</dbReference>
<dbReference type="Proteomes" id="UP000065734">
    <property type="component" value="Chromosome I"/>
</dbReference>
<reference evidence="10" key="2">
    <citation type="submission" date="2015-11" db="EMBL/GenBank/DDBJ databases">
        <authorList>
            <person name="Zhang Y."/>
            <person name="Guo Z."/>
        </authorList>
    </citation>
    <scope>NUCLEOTIDE SEQUENCE</scope>
    <source>
        <strain evidence="10">1</strain>
    </source>
</reference>
<dbReference type="OrthoDB" id="9805733at2"/>
<dbReference type="InterPro" id="IPR001926">
    <property type="entry name" value="TrpB-like_PALP"/>
</dbReference>
<evidence type="ECO:0000256" key="2">
    <source>
        <dbReference type="ARBA" id="ARBA00007103"/>
    </source>
</evidence>
<dbReference type="InterPro" id="IPR001216">
    <property type="entry name" value="P-phosphate_BS"/>
</dbReference>
<dbReference type="AlphaFoldDB" id="A0A0H5BP10"/>
<comment type="similarity">
    <text evidence="2">Belongs to the cysteine synthase/cystathionine beta-synthase family.</text>
</comment>
<dbReference type="FunFam" id="3.40.50.1100:FF:000003">
    <property type="entry name" value="Cystathionine beta-synthase"/>
    <property type="match status" value="1"/>
</dbReference>
<dbReference type="RefSeq" id="WP_145911899.1">
    <property type="nucleotide sequence ID" value="NZ_AP014854.2"/>
</dbReference>
<dbReference type="PANTHER" id="PTHR10314">
    <property type="entry name" value="CYSTATHIONINE BETA-SYNTHASE"/>
    <property type="match status" value="1"/>
</dbReference>
<reference evidence="11" key="3">
    <citation type="journal article" date="2016" name="Genome Announc.">
        <title>Revised genome sequence of the purple photosynthetic bacterium Blastochloris viridis.</title>
        <authorList>
            <person name="Liu L.N."/>
            <person name="Faulkner M."/>
            <person name="Liu X."/>
            <person name="Huang F."/>
            <person name="Darby A.C."/>
            <person name="Hall N."/>
        </authorList>
    </citation>
    <scope>NUCLEOTIDE SEQUENCE [LARGE SCALE GENOMIC DNA]</scope>
    <source>
        <strain evidence="11">ATCC 19567 / DSM 133 / F</strain>
    </source>
</reference>
<dbReference type="Pfam" id="PF00291">
    <property type="entry name" value="PALP"/>
    <property type="match status" value="1"/>
</dbReference>
<dbReference type="InterPro" id="IPR046342">
    <property type="entry name" value="CBS_dom_sf"/>
</dbReference>
<dbReference type="PROSITE" id="PS00901">
    <property type="entry name" value="CYS_SYNTHASE"/>
    <property type="match status" value="1"/>
</dbReference>